<comment type="caution">
    <text evidence="2">The sequence shown here is derived from an EMBL/GenBank/DDBJ whole genome shotgun (WGS) entry which is preliminary data.</text>
</comment>
<dbReference type="PROSITE" id="PS51257">
    <property type="entry name" value="PROKAR_LIPOPROTEIN"/>
    <property type="match status" value="1"/>
</dbReference>
<sequence>MKTLAKSLAFLAFTLFTFSCSEDNPEQPQPQPQPGKVLDEWGQSMLQIEQIATEMELLARGTYANGSNFLACSQVQNELDPDGLETTFTFSGSTCVDGKTRSGTISMFTSNKTNLEGVIFLDDFKVNGTTLEGAFAFQMVQVPGKAAALRLVSSNAQVIPATGKSFSYSFNRVTHLKEGAGTMDDSSDDVVELYDADYSCLKQDGAFQASLLSPVILKKSCAAPANTRPVQGKVLIKMTTGQQSTLNFGDGTCASQPYAE</sequence>
<evidence type="ECO:0000256" key="1">
    <source>
        <dbReference type="SAM" id="SignalP"/>
    </source>
</evidence>
<gene>
    <name evidence="2" type="ORF">FOA19_21295</name>
</gene>
<proteinExistence type="predicted"/>
<keyword evidence="3" id="KW-1185">Reference proteome</keyword>
<reference evidence="2 3" key="1">
    <citation type="submission" date="2019-07" db="EMBL/GenBank/DDBJ databases">
        <title>Rufibacter sp. nov., isolated from lake sediment.</title>
        <authorList>
            <person name="Qu J.-H."/>
        </authorList>
    </citation>
    <scope>NUCLEOTIDE SEQUENCE [LARGE SCALE GENOMIC DNA]</scope>
    <source>
        <strain evidence="2 3">NBS58-1</strain>
    </source>
</reference>
<feature type="chain" id="PRO_5023059199" description="Lipoprotein" evidence="1">
    <location>
        <begin position="22"/>
        <end position="260"/>
    </location>
</feature>
<dbReference type="RefSeq" id="WP_149092854.1">
    <property type="nucleotide sequence ID" value="NZ_VKKY01000003.1"/>
</dbReference>
<name>A0A5B6TCS8_9BACT</name>
<keyword evidence="1" id="KW-0732">Signal</keyword>
<evidence type="ECO:0008006" key="4">
    <source>
        <dbReference type="Google" id="ProtNLM"/>
    </source>
</evidence>
<feature type="signal peptide" evidence="1">
    <location>
        <begin position="1"/>
        <end position="21"/>
    </location>
</feature>
<dbReference type="OrthoDB" id="892582at2"/>
<accession>A0A5B6TCS8</accession>
<protein>
    <recommendedName>
        <fullName evidence="4">Lipoprotein</fullName>
    </recommendedName>
</protein>
<organism evidence="2 3">
    <name type="scientific">Rufibacter hautae</name>
    <dbReference type="NCBI Taxonomy" id="2595005"/>
    <lineage>
        <taxon>Bacteria</taxon>
        <taxon>Pseudomonadati</taxon>
        <taxon>Bacteroidota</taxon>
        <taxon>Cytophagia</taxon>
        <taxon>Cytophagales</taxon>
        <taxon>Hymenobacteraceae</taxon>
        <taxon>Rufibacter</taxon>
    </lineage>
</organism>
<dbReference type="Proteomes" id="UP000324133">
    <property type="component" value="Unassembled WGS sequence"/>
</dbReference>
<dbReference type="EMBL" id="VKKY01000003">
    <property type="protein sequence ID" value="KAA3436913.1"/>
    <property type="molecule type" value="Genomic_DNA"/>
</dbReference>
<evidence type="ECO:0000313" key="3">
    <source>
        <dbReference type="Proteomes" id="UP000324133"/>
    </source>
</evidence>
<evidence type="ECO:0000313" key="2">
    <source>
        <dbReference type="EMBL" id="KAA3436913.1"/>
    </source>
</evidence>
<dbReference type="AlphaFoldDB" id="A0A5B6TCS8"/>